<dbReference type="GO" id="GO:0031071">
    <property type="term" value="F:cysteine desulfurase activity"/>
    <property type="evidence" value="ECO:0007669"/>
    <property type="project" value="UniProtKB-EC"/>
</dbReference>
<dbReference type="GO" id="GO:0030170">
    <property type="term" value="F:pyridoxal phosphate binding"/>
    <property type="evidence" value="ECO:0007669"/>
    <property type="project" value="InterPro"/>
</dbReference>
<dbReference type="Gene3D" id="3.40.640.10">
    <property type="entry name" value="Type I PLP-dependent aspartate aminotransferase-like (Major domain)"/>
    <property type="match status" value="1"/>
</dbReference>
<name>A0A2H0RI56_9BACT</name>
<feature type="domain" description="Aminotransferase class V" evidence="7">
    <location>
        <begin position="21"/>
        <end position="388"/>
    </location>
</feature>
<reference evidence="8 9" key="1">
    <citation type="submission" date="2017-09" db="EMBL/GenBank/DDBJ databases">
        <title>Depth-based differentiation of microbial function through sediment-hosted aquifers and enrichment of novel symbionts in the deep terrestrial subsurface.</title>
        <authorList>
            <person name="Probst A.J."/>
            <person name="Ladd B."/>
            <person name="Jarett J.K."/>
            <person name="Geller-Mcgrath D.E."/>
            <person name="Sieber C.M."/>
            <person name="Emerson J.B."/>
            <person name="Anantharaman K."/>
            <person name="Thomas B.C."/>
            <person name="Malmstrom R."/>
            <person name="Stieglmeier M."/>
            <person name="Klingl A."/>
            <person name="Woyke T."/>
            <person name="Ryan C.M."/>
            <person name="Banfield J.F."/>
        </authorList>
    </citation>
    <scope>NUCLEOTIDE SEQUENCE [LARGE SCALE GENOMIC DNA]</scope>
    <source>
        <strain evidence="8">CG10_big_fil_rev_8_21_14_0_10_45_14</strain>
    </source>
</reference>
<dbReference type="EMBL" id="PCYL01000049">
    <property type="protein sequence ID" value="PIR46219.1"/>
    <property type="molecule type" value="Genomic_DNA"/>
</dbReference>
<evidence type="ECO:0000256" key="4">
    <source>
        <dbReference type="ARBA" id="ARBA00022679"/>
    </source>
</evidence>
<evidence type="ECO:0000256" key="3">
    <source>
        <dbReference type="ARBA" id="ARBA00012239"/>
    </source>
</evidence>
<gene>
    <name evidence="8" type="ORF">COV07_04610</name>
</gene>
<protein>
    <recommendedName>
        <fullName evidence="3">cysteine desulfurase</fullName>
        <ecNumber evidence="3">2.8.1.7</ecNumber>
    </recommendedName>
</protein>
<evidence type="ECO:0000256" key="1">
    <source>
        <dbReference type="ARBA" id="ARBA00001933"/>
    </source>
</evidence>
<dbReference type="InterPro" id="IPR015424">
    <property type="entry name" value="PyrdxlP-dep_Trfase"/>
</dbReference>
<dbReference type="CDD" id="cd06453">
    <property type="entry name" value="SufS_like"/>
    <property type="match status" value="1"/>
</dbReference>
<keyword evidence="8" id="KW-0456">Lyase</keyword>
<proteinExistence type="inferred from homology"/>
<evidence type="ECO:0000256" key="5">
    <source>
        <dbReference type="ARBA" id="ARBA00022898"/>
    </source>
</evidence>
<evidence type="ECO:0000313" key="9">
    <source>
        <dbReference type="Proteomes" id="UP000230833"/>
    </source>
</evidence>
<sequence>MFDVMEIRKQFPVLSGNSVPVYLDSACMAMKPEVVLSAMDEYYRTFPACGGRSVHRFGEKVERKVSETRQKVSRFIGAKNKDEIIFTRNTTEGINLLVNSFPFVEGDVVVTTDKEHNSNLIPWQLLARKKRIVHKIIKRKDDGTFDMDALGRVLKEGRVRMLALTHTSNWDGEAIPAKEISKLAKQYGALLFLDVAQTLPHKKVNVQSLDADFLAGSGHKMYGPTGTGFLYGKEEHLRTLAPFMVGGGTVADVSPETHVLLPPPACFEAGLQDYAGILGLGAAVDFLQSFDMAEVSEHEESLARKLRAGLSAFEGVRLFGDGSGSIVSFTHNKFEPERVAVMLEEVGGIMVRSGRHCVHLFAERMGLPKGTVRASFAMYNTEAEVNTFVATMDKIVSLT</sequence>
<dbReference type="AlphaFoldDB" id="A0A2H0RI56"/>
<dbReference type="Gene3D" id="3.90.1150.10">
    <property type="entry name" value="Aspartate Aminotransferase, domain 1"/>
    <property type="match status" value="1"/>
</dbReference>
<dbReference type="InterPro" id="IPR000192">
    <property type="entry name" value="Aminotrans_V_dom"/>
</dbReference>
<comment type="caution">
    <text evidence="8">The sequence shown here is derived from an EMBL/GenBank/DDBJ whole genome shotgun (WGS) entry which is preliminary data.</text>
</comment>
<comment type="catalytic activity">
    <reaction evidence="6">
        <text>(sulfur carrier)-H + L-cysteine = (sulfur carrier)-SH + L-alanine</text>
        <dbReference type="Rhea" id="RHEA:43892"/>
        <dbReference type="Rhea" id="RHEA-COMP:14737"/>
        <dbReference type="Rhea" id="RHEA-COMP:14739"/>
        <dbReference type="ChEBI" id="CHEBI:29917"/>
        <dbReference type="ChEBI" id="CHEBI:35235"/>
        <dbReference type="ChEBI" id="CHEBI:57972"/>
        <dbReference type="ChEBI" id="CHEBI:64428"/>
        <dbReference type="EC" id="2.8.1.7"/>
    </reaction>
</comment>
<organism evidence="8 9">
    <name type="scientific">Candidatus Vogelbacteria bacterium CG10_big_fil_rev_8_21_14_0_10_45_14</name>
    <dbReference type="NCBI Taxonomy" id="1975042"/>
    <lineage>
        <taxon>Bacteria</taxon>
        <taxon>Candidatus Vogeliibacteriota</taxon>
    </lineage>
</organism>
<dbReference type="PANTHER" id="PTHR43586:SF8">
    <property type="entry name" value="CYSTEINE DESULFURASE 1, CHLOROPLASTIC"/>
    <property type="match status" value="1"/>
</dbReference>
<dbReference type="InterPro" id="IPR010970">
    <property type="entry name" value="Cys_dSase_SufS"/>
</dbReference>
<dbReference type="Proteomes" id="UP000230833">
    <property type="component" value="Unassembled WGS sequence"/>
</dbReference>
<evidence type="ECO:0000256" key="2">
    <source>
        <dbReference type="ARBA" id="ARBA00010447"/>
    </source>
</evidence>
<evidence type="ECO:0000256" key="6">
    <source>
        <dbReference type="ARBA" id="ARBA00050776"/>
    </source>
</evidence>
<dbReference type="GO" id="GO:0006534">
    <property type="term" value="P:cysteine metabolic process"/>
    <property type="evidence" value="ECO:0007669"/>
    <property type="project" value="InterPro"/>
</dbReference>
<dbReference type="GO" id="GO:0016829">
    <property type="term" value="F:lyase activity"/>
    <property type="evidence" value="ECO:0007669"/>
    <property type="project" value="UniProtKB-KW"/>
</dbReference>
<accession>A0A2H0RI56</accession>
<keyword evidence="4" id="KW-0808">Transferase</keyword>
<evidence type="ECO:0000313" key="8">
    <source>
        <dbReference type="EMBL" id="PIR46219.1"/>
    </source>
</evidence>
<keyword evidence="5" id="KW-0663">Pyridoxal phosphate</keyword>
<comment type="similarity">
    <text evidence="2">Belongs to the class-V pyridoxal-phosphate-dependent aminotransferase family. Csd subfamily.</text>
</comment>
<dbReference type="Pfam" id="PF00266">
    <property type="entry name" value="Aminotran_5"/>
    <property type="match status" value="1"/>
</dbReference>
<dbReference type="PANTHER" id="PTHR43586">
    <property type="entry name" value="CYSTEINE DESULFURASE"/>
    <property type="match status" value="1"/>
</dbReference>
<dbReference type="EC" id="2.8.1.7" evidence="3"/>
<dbReference type="InterPro" id="IPR015422">
    <property type="entry name" value="PyrdxlP-dep_Trfase_small"/>
</dbReference>
<dbReference type="InterPro" id="IPR015421">
    <property type="entry name" value="PyrdxlP-dep_Trfase_major"/>
</dbReference>
<comment type="cofactor">
    <cofactor evidence="1">
        <name>pyridoxal 5'-phosphate</name>
        <dbReference type="ChEBI" id="CHEBI:597326"/>
    </cofactor>
</comment>
<evidence type="ECO:0000259" key="7">
    <source>
        <dbReference type="Pfam" id="PF00266"/>
    </source>
</evidence>
<dbReference type="SUPFAM" id="SSF53383">
    <property type="entry name" value="PLP-dependent transferases"/>
    <property type="match status" value="1"/>
</dbReference>